<reference evidence="1 2" key="1">
    <citation type="journal article" date="2019" name="Nat. Plants">
        <title>Genome sequencing of Musa balbisiana reveals subgenome evolution and function divergence in polyploid bananas.</title>
        <authorList>
            <person name="Yao X."/>
        </authorList>
    </citation>
    <scope>NUCLEOTIDE SEQUENCE [LARGE SCALE GENOMIC DNA]</scope>
    <source>
        <strain evidence="2">cv. DH-PKW</strain>
        <tissue evidence="1">Leaves</tissue>
    </source>
</reference>
<dbReference type="Proteomes" id="UP000317650">
    <property type="component" value="Chromosome 10"/>
</dbReference>
<name>A0A4S8IVV7_MUSBA</name>
<gene>
    <name evidence="1" type="ORF">C4D60_Mb10t06060</name>
</gene>
<organism evidence="1 2">
    <name type="scientific">Musa balbisiana</name>
    <name type="common">Banana</name>
    <dbReference type="NCBI Taxonomy" id="52838"/>
    <lineage>
        <taxon>Eukaryota</taxon>
        <taxon>Viridiplantae</taxon>
        <taxon>Streptophyta</taxon>
        <taxon>Embryophyta</taxon>
        <taxon>Tracheophyta</taxon>
        <taxon>Spermatophyta</taxon>
        <taxon>Magnoliopsida</taxon>
        <taxon>Liliopsida</taxon>
        <taxon>Zingiberales</taxon>
        <taxon>Musaceae</taxon>
        <taxon>Musa</taxon>
    </lineage>
</organism>
<protein>
    <submittedName>
        <fullName evidence="1">Uncharacterized protein</fullName>
    </submittedName>
</protein>
<comment type="caution">
    <text evidence="1">The sequence shown here is derived from an EMBL/GenBank/DDBJ whole genome shotgun (WGS) entry which is preliminary data.</text>
</comment>
<keyword evidence="2" id="KW-1185">Reference proteome</keyword>
<proteinExistence type="predicted"/>
<dbReference type="AlphaFoldDB" id="A0A4S8IVV7"/>
<dbReference type="EMBL" id="PYDT01000008">
    <property type="protein sequence ID" value="THU52639.1"/>
    <property type="molecule type" value="Genomic_DNA"/>
</dbReference>
<evidence type="ECO:0000313" key="1">
    <source>
        <dbReference type="EMBL" id="THU52639.1"/>
    </source>
</evidence>
<accession>A0A4S8IVV7</accession>
<evidence type="ECO:0000313" key="2">
    <source>
        <dbReference type="Proteomes" id="UP000317650"/>
    </source>
</evidence>
<sequence length="155" mass="17679">MPQFFQTPDDPMTELVLFPHHHRLHSWVAKLKMINRGHLTTIARLSPCLKLQQSEPSIDAGVSRNQRERIRTARLGQTCRARDRVEDDCSPPPSRHSRGAITVAILPLAEASPFPFIEPSPSRLLPAAHAGTFRESVRRKNEGHRSDFLCFFYFV</sequence>